<dbReference type="EMBL" id="LUEZ02000071">
    <property type="protein sequence ID" value="RDB20143.1"/>
    <property type="molecule type" value="Genomic_DNA"/>
</dbReference>
<feature type="domain" description="Amidase" evidence="2">
    <location>
        <begin position="238"/>
        <end position="652"/>
    </location>
</feature>
<dbReference type="Gene3D" id="3.90.1300.10">
    <property type="entry name" value="Amidase signature (AS) domain"/>
    <property type="match status" value="1"/>
</dbReference>
<dbReference type="Pfam" id="PF01425">
    <property type="entry name" value="Amidase"/>
    <property type="match status" value="1"/>
</dbReference>
<reference evidence="4" key="1">
    <citation type="submission" date="2018-04" db="EMBL/GenBank/DDBJ databases">
        <title>Whole genome sequencing of Hypsizygus marmoreus.</title>
        <authorList>
            <person name="Choi I.-G."/>
            <person name="Min B."/>
            <person name="Kim J.-G."/>
            <person name="Kim S."/>
            <person name="Oh Y.-L."/>
            <person name="Kong W.-S."/>
            <person name="Park H."/>
            <person name="Jeong J."/>
            <person name="Song E.-S."/>
        </authorList>
    </citation>
    <scope>NUCLEOTIDE SEQUENCE [LARGE SCALE GENOMIC DNA]</scope>
    <source>
        <strain evidence="4">51987-8</strain>
    </source>
</reference>
<proteinExistence type="predicted"/>
<dbReference type="STRING" id="39966.A0A369JKA0"/>
<feature type="chain" id="PRO_5016695594" evidence="1">
    <location>
        <begin position="35"/>
        <end position="675"/>
    </location>
</feature>
<name>A0A369JKA0_HYPMA</name>
<dbReference type="InParanoid" id="A0A369JKA0"/>
<accession>A0A369JKA0</accession>
<comment type="caution">
    <text evidence="4">The sequence shown here is derived from an EMBL/GenBank/DDBJ whole genome shotgun (WGS) entry which is preliminary data.</text>
</comment>
<dbReference type="Proteomes" id="UP000076154">
    <property type="component" value="Unassembled WGS sequence"/>
</dbReference>
<dbReference type="Pfam" id="PF26053">
    <property type="entry name" value="DUF8016"/>
    <property type="match status" value="1"/>
</dbReference>
<evidence type="ECO:0000259" key="2">
    <source>
        <dbReference type="Pfam" id="PF01425"/>
    </source>
</evidence>
<gene>
    <name evidence="4" type="primary">AMI1</name>
    <name evidence="4" type="ORF">Hypma_013009</name>
</gene>
<protein>
    <submittedName>
        <fullName evidence="4">Amidase 1</fullName>
    </submittedName>
</protein>
<evidence type="ECO:0000313" key="4">
    <source>
        <dbReference type="EMBL" id="RDB20143.1"/>
    </source>
</evidence>
<dbReference type="InterPro" id="IPR036928">
    <property type="entry name" value="AS_sf"/>
</dbReference>
<dbReference type="InterPro" id="IPR023631">
    <property type="entry name" value="Amidase_dom"/>
</dbReference>
<organism evidence="4 5">
    <name type="scientific">Hypsizygus marmoreus</name>
    <name type="common">White beech mushroom</name>
    <name type="synonym">Agaricus marmoreus</name>
    <dbReference type="NCBI Taxonomy" id="39966"/>
    <lineage>
        <taxon>Eukaryota</taxon>
        <taxon>Fungi</taxon>
        <taxon>Dikarya</taxon>
        <taxon>Basidiomycota</taxon>
        <taxon>Agaricomycotina</taxon>
        <taxon>Agaricomycetes</taxon>
        <taxon>Agaricomycetidae</taxon>
        <taxon>Agaricales</taxon>
        <taxon>Tricholomatineae</taxon>
        <taxon>Lyophyllaceae</taxon>
        <taxon>Hypsizygus</taxon>
    </lineage>
</organism>
<feature type="domain" description="Scytalone dehydratase-like protein Arp1 N-terminal" evidence="3">
    <location>
        <begin position="61"/>
        <end position="182"/>
    </location>
</feature>
<evidence type="ECO:0000313" key="5">
    <source>
        <dbReference type="Proteomes" id="UP000076154"/>
    </source>
</evidence>
<keyword evidence="1" id="KW-0732">Signal</keyword>
<keyword evidence="5" id="KW-1185">Reference proteome</keyword>
<evidence type="ECO:0000259" key="3">
    <source>
        <dbReference type="Pfam" id="PF26053"/>
    </source>
</evidence>
<sequence>MTRTHTPTTTGNMLSTIWRSISVLFVASSVLVSASVDVVQTERSGIILQLHDTTFYTTNIPFQTVYPSHRSGITPGFTAVTSIHAQYSPITKAFLESQITLYSNIDDVWNDKFLDALFISYDGQMTGFFDEEAERWLESIHLSHLYVSTSIRHPSLKTPKVSQVSVGPPAGPFFATASSKSAGLDLHHVYRLHRDEYESFLFGAVPDANGGWKLTNITMDESGIQYIPIPSRISLLAKALPLSGTRFALKDIFDAQGLPTGAASLAYARTYPSPNLTAPAIQRLTDLGATMVGKTRTSQFAHGASPWEFHDIPYSWNPRADGYLTASASSSGSACAIAGYDWVDFTVGSDTRGSVRKPAALVGAYGIRPSHGSMDLTGVVPLSEEMDTAGFFARDPRLFSEIGHFWYENSPVRIKRPTIRFPTKLLYPTDHFPVKNPTAQALYDSFADALNTHLKIKKVDLNFTDALLPYLPNGNFTKFQQYSNTLAEYRSWVSVGKPLIDRHREVFGTDPKFDPKPREMFARAAHLTEDDFTRAVAFRRQFRQSIAENLIKADRKSCSDAIFMYDAGTGGHPSYRVEDFNALAGATQLLLTSPTANAKPSEFFTYISSMAGLPEITVPIGQVGYYSQVSRQWEKLPVTVQLVAHPGCDDMLFELVKKLAGAGVLSATKVGRDTF</sequence>
<dbReference type="PANTHER" id="PTHR46310:SF7">
    <property type="entry name" value="AMIDASE 1"/>
    <property type="match status" value="1"/>
</dbReference>
<dbReference type="SUPFAM" id="SSF75304">
    <property type="entry name" value="Amidase signature (AS) enzymes"/>
    <property type="match status" value="1"/>
</dbReference>
<evidence type="ECO:0000256" key="1">
    <source>
        <dbReference type="SAM" id="SignalP"/>
    </source>
</evidence>
<dbReference type="PANTHER" id="PTHR46310">
    <property type="entry name" value="AMIDASE 1"/>
    <property type="match status" value="1"/>
</dbReference>
<dbReference type="OrthoDB" id="5423360at2759"/>
<dbReference type="InterPro" id="IPR058329">
    <property type="entry name" value="Arp1_N"/>
</dbReference>
<dbReference type="AlphaFoldDB" id="A0A369JKA0"/>
<feature type="signal peptide" evidence="1">
    <location>
        <begin position="1"/>
        <end position="34"/>
    </location>
</feature>